<evidence type="ECO:0000313" key="1">
    <source>
        <dbReference type="EMBL" id="TGD79833.1"/>
    </source>
</evidence>
<organism evidence="1 2">
    <name type="scientific">Hymenobacter wooponensis</name>
    <dbReference type="NCBI Taxonomy" id="1525360"/>
    <lineage>
        <taxon>Bacteria</taxon>
        <taxon>Pseudomonadati</taxon>
        <taxon>Bacteroidota</taxon>
        <taxon>Cytophagia</taxon>
        <taxon>Cytophagales</taxon>
        <taxon>Hymenobacteraceae</taxon>
        <taxon>Hymenobacter</taxon>
    </lineage>
</organism>
<dbReference type="Proteomes" id="UP000298284">
    <property type="component" value="Unassembled WGS sequence"/>
</dbReference>
<dbReference type="EMBL" id="SRKZ01000004">
    <property type="protein sequence ID" value="TGD79833.1"/>
    <property type="molecule type" value="Genomic_DNA"/>
</dbReference>
<dbReference type="AlphaFoldDB" id="A0A4Z0MJ95"/>
<gene>
    <name evidence="1" type="ORF">EU557_16615</name>
</gene>
<sequence length="171" mass="19314">MAEYTVTASGNQEFQLLADDSLVGTLRYAQWYSIKAGITLADGSTFQVEPRGFWGTTIELKDDQNVLLTFKMNWDGNIIIKSKLDDGANAFVFKSKSVLKHTYALQDKEKRELLVIQPDFQWSKLNYNYTISTTEHFAEVGSQALLLLMAIHCANYFMTMMATMTTLLVAS</sequence>
<dbReference type="OrthoDB" id="948713at2"/>
<keyword evidence="2" id="KW-1185">Reference proteome</keyword>
<protein>
    <submittedName>
        <fullName evidence="1">Uncharacterized protein</fullName>
    </submittedName>
</protein>
<name>A0A4Z0MJ95_9BACT</name>
<comment type="caution">
    <text evidence="1">The sequence shown here is derived from an EMBL/GenBank/DDBJ whole genome shotgun (WGS) entry which is preliminary data.</text>
</comment>
<reference evidence="1 2" key="1">
    <citation type="submission" date="2019-04" db="EMBL/GenBank/DDBJ databases">
        <authorList>
            <person name="Feng G."/>
            <person name="Zhang J."/>
            <person name="Zhu H."/>
        </authorList>
    </citation>
    <scope>NUCLEOTIDE SEQUENCE [LARGE SCALE GENOMIC DNA]</scope>
    <source>
        <strain evidence="1 2">JCM 19491</strain>
    </source>
</reference>
<accession>A0A4Z0MJ95</accession>
<proteinExistence type="predicted"/>
<evidence type="ECO:0000313" key="2">
    <source>
        <dbReference type="Proteomes" id="UP000298284"/>
    </source>
</evidence>
<dbReference type="RefSeq" id="WP_135531577.1">
    <property type="nucleotide sequence ID" value="NZ_SRKZ01000004.1"/>
</dbReference>